<evidence type="ECO:0000313" key="4">
    <source>
        <dbReference type="EMBL" id="ATX79661.1"/>
    </source>
</evidence>
<evidence type="ECO:0000256" key="1">
    <source>
        <dbReference type="ARBA" id="ARBA00005771"/>
    </source>
</evidence>
<organism evidence="4 5">
    <name type="scientific">Mariprofundus aestuarium</name>
    <dbReference type="NCBI Taxonomy" id="1921086"/>
    <lineage>
        <taxon>Bacteria</taxon>
        <taxon>Pseudomonadati</taxon>
        <taxon>Pseudomonadota</taxon>
        <taxon>Candidatius Mariprofundia</taxon>
        <taxon>Mariprofundales</taxon>
        <taxon>Mariprofundaceae</taxon>
        <taxon>Mariprofundus</taxon>
    </lineage>
</organism>
<evidence type="ECO:0000313" key="5">
    <source>
        <dbReference type="Proteomes" id="UP000231701"/>
    </source>
</evidence>
<dbReference type="PANTHER" id="PTHR11783">
    <property type="entry name" value="SULFOTRANSFERASE SULT"/>
    <property type="match status" value="1"/>
</dbReference>
<evidence type="ECO:0000256" key="2">
    <source>
        <dbReference type="ARBA" id="ARBA00022679"/>
    </source>
</evidence>
<dbReference type="InterPro" id="IPR000863">
    <property type="entry name" value="Sulfotransferase_dom"/>
</dbReference>
<accession>A0A2K8L1G5</accession>
<dbReference type="Gene3D" id="3.40.50.300">
    <property type="entry name" value="P-loop containing nucleotide triphosphate hydrolases"/>
    <property type="match status" value="1"/>
</dbReference>
<dbReference type="Proteomes" id="UP000231701">
    <property type="component" value="Chromosome"/>
</dbReference>
<dbReference type="AlphaFoldDB" id="A0A2K8L1G5"/>
<protein>
    <submittedName>
        <fullName evidence="4">Sulfotransferase domain-containing protein</fullName>
    </submittedName>
</protein>
<dbReference type="OrthoDB" id="570215at2"/>
<sequence length="288" mass="33306">MSIVSNMLMLRRRLRKELQYAAMRHVFPITDTERVIASHSNRIFANSIPKAGTNLLSRLLKLMPNVVPWWTYHIDETIPGYSHQLSSGRKGQVITAHLPWSPSLLQELEHLEFRKLLIVRDMRDVAVSGAYYVTHMDRSHPLHDYLNSLPNDDERLMAMIKGVAAEHYPGGQIPPMWENDSYKSFLPWVDDPDNLLVRFEDLIGAMGGGDDNLQEKTIRKIASHIGTDLDAEQFEHIRSSLFSTSSRTFRKGQVGEWRNHFNEAHKQAFKDMSGYMLIRMGYEKNNDW</sequence>
<dbReference type="InterPro" id="IPR027417">
    <property type="entry name" value="P-loop_NTPase"/>
</dbReference>
<dbReference type="KEGG" id="maes:Ga0123461_1242"/>
<gene>
    <name evidence="4" type="ORF">Ga0123461_1242</name>
</gene>
<comment type="similarity">
    <text evidence="1">Belongs to the sulfotransferase 1 family.</text>
</comment>
<name>A0A2K8L1G5_MARES</name>
<dbReference type="RefSeq" id="WP_100277529.1">
    <property type="nucleotide sequence ID" value="NZ_CP018799.1"/>
</dbReference>
<dbReference type="EMBL" id="CP018799">
    <property type="protein sequence ID" value="ATX79661.1"/>
    <property type="molecule type" value="Genomic_DNA"/>
</dbReference>
<dbReference type="SUPFAM" id="SSF52540">
    <property type="entry name" value="P-loop containing nucleoside triphosphate hydrolases"/>
    <property type="match status" value="1"/>
</dbReference>
<keyword evidence="5" id="KW-1185">Reference proteome</keyword>
<dbReference type="GO" id="GO:0008146">
    <property type="term" value="F:sulfotransferase activity"/>
    <property type="evidence" value="ECO:0007669"/>
    <property type="project" value="InterPro"/>
</dbReference>
<evidence type="ECO:0000259" key="3">
    <source>
        <dbReference type="Pfam" id="PF00685"/>
    </source>
</evidence>
<dbReference type="Pfam" id="PF00685">
    <property type="entry name" value="Sulfotransfer_1"/>
    <property type="match status" value="1"/>
</dbReference>
<keyword evidence="2 4" id="KW-0808">Transferase</keyword>
<feature type="domain" description="Sulfotransferase" evidence="3">
    <location>
        <begin position="47"/>
        <end position="273"/>
    </location>
</feature>
<proteinExistence type="inferred from homology"/>
<reference evidence="4 5" key="1">
    <citation type="submission" date="2016-12" db="EMBL/GenBank/DDBJ databases">
        <title>Isolation and genomic insights into novel planktonic Zetaproteobacteria from stratified waters of the Chesapeake Bay.</title>
        <authorList>
            <person name="McAllister S.M."/>
            <person name="Kato S."/>
            <person name="Chan C.S."/>
            <person name="Chiu B.K."/>
            <person name="Field E.K."/>
        </authorList>
    </citation>
    <scope>NUCLEOTIDE SEQUENCE [LARGE SCALE GENOMIC DNA]</scope>
    <source>
        <strain evidence="4 5">CP-5</strain>
    </source>
</reference>